<dbReference type="PANTHER" id="PTHR31793:SF27">
    <property type="entry name" value="NOVEL THIOESTERASE SUPERFAMILY DOMAIN AND SAPOSIN A-TYPE DOMAIN CONTAINING PROTEIN (0610012H03RIK)"/>
    <property type="match status" value="1"/>
</dbReference>
<dbReference type="RefSeq" id="WP_154825763.1">
    <property type="nucleotide sequence ID" value="NZ_JACRTL010000003.1"/>
</dbReference>
<evidence type="ECO:0000313" key="4">
    <source>
        <dbReference type="Proteomes" id="UP000632659"/>
    </source>
</evidence>
<dbReference type="EMBL" id="JACRTL010000003">
    <property type="protein sequence ID" value="MBC8610986.1"/>
    <property type="molecule type" value="Genomic_DNA"/>
</dbReference>
<dbReference type="PIRSF" id="PIRSF003230">
    <property type="entry name" value="YbgC"/>
    <property type="match status" value="1"/>
</dbReference>
<organism evidence="3 4">
    <name type="scientific">Massiliimalia timonensis</name>
    <dbReference type="NCBI Taxonomy" id="1987501"/>
    <lineage>
        <taxon>Bacteria</taxon>
        <taxon>Bacillati</taxon>
        <taxon>Bacillota</taxon>
        <taxon>Clostridia</taxon>
        <taxon>Eubacteriales</taxon>
        <taxon>Oscillospiraceae</taxon>
        <taxon>Massiliimalia</taxon>
    </lineage>
</organism>
<proteinExistence type="inferred from homology"/>
<sequence>MKSQSKIVARYAETDQMGIVHHSVYPIWFEVARTDFIKHAGMTYTQMEQAGVMLPLAGLICRYFYPTRYEDEVTVEVSIQKLTPARIEFLYQVFSEEGRLLVEGTTTHGWTNLSLKPISLKKHFPAIYELVKHAQEDE</sequence>
<dbReference type="Proteomes" id="UP000632659">
    <property type="component" value="Unassembled WGS sequence"/>
</dbReference>
<gene>
    <name evidence="3" type="ORF">H8702_07605</name>
</gene>
<dbReference type="NCBIfam" id="TIGR00051">
    <property type="entry name" value="YbgC/FadM family acyl-CoA thioesterase"/>
    <property type="match status" value="1"/>
</dbReference>
<keyword evidence="2" id="KW-0378">Hydrolase</keyword>
<dbReference type="InterPro" id="IPR029069">
    <property type="entry name" value="HotDog_dom_sf"/>
</dbReference>
<dbReference type="InterPro" id="IPR050563">
    <property type="entry name" value="4-hydroxybenzoyl-CoA_TE"/>
</dbReference>
<dbReference type="InterPro" id="IPR006684">
    <property type="entry name" value="YbgC/YbaW"/>
</dbReference>
<evidence type="ECO:0000256" key="2">
    <source>
        <dbReference type="ARBA" id="ARBA00022801"/>
    </source>
</evidence>
<comment type="caution">
    <text evidence="3">The sequence shown here is derived from an EMBL/GenBank/DDBJ whole genome shotgun (WGS) entry which is preliminary data.</text>
</comment>
<comment type="similarity">
    <text evidence="1">Belongs to the 4-hydroxybenzoyl-CoA thioesterase family.</text>
</comment>
<dbReference type="Gene3D" id="3.10.129.10">
    <property type="entry name" value="Hotdog Thioesterase"/>
    <property type="match status" value="1"/>
</dbReference>
<accession>A0A8J6P171</accession>
<dbReference type="GO" id="GO:0047617">
    <property type="term" value="F:fatty acyl-CoA hydrolase activity"/>
    <property type="evidence" value="ECO:0007669"/>
    <property type="project" value="TreeGrafter"/>
</dbReference>
<name>A0A8J6P171_9FIRM</name>
<protein>
    <submittedName>
        <fullName evidence="3">Acyl-CoA thioesterase</fullName>
    </submittedName>
</protein>
<dbReference type="PANTHER" id="PTHR31793">
    <property type="entry name" value="4-HYDROXYBENZOYL-COA THIOESTERASE FAMILY MEMBER"/>
    <property type="match status" value="1"/>
</dbReference>
<dbReference type="Pfam" id="PF13279">
    <property type="entry name" value="4HBT_2"/>
    <property type="match status" value="1"/>
</dbReference>
<keyword evidence="4" id="KW-1185">Reference proteome</keyword>
<reference evidence="3" key="1">
    <citation type="submission" date="2020-08" db="EMBL/GenBank/DDBJ databases">
        <title>Genome public.</title>
        <authorList>
            <person name="Liu C."/>
            <person name="Sun Q."/>
        </authorList>
    </citation>
    <scope>NUCLEOTIDE SEQUENCE</scope>
    <source>
        <strain evidence="3">NSJ-15</strain>
    </source>
</reference>
<evidence type="ECO:0000256" key="1">
    <source>
        <dbReference type="ARBA" id="ARBA00005953"/>
    </source>
</evidence>
<dbReference type="CDD" id="cd00586">
    <property type="entry name" value="4HBT"/>
    <property type="match status" value="1"/>
</dbReference>
<dbReference type="AlphaFoldDB" id="A0A8J6P171"/>
<dbReference type="SUPFAM" id="SSF54637">
    <property type="entry name" value="Thioesterase/thiol ester dehydrase-isomerase"/>
    <property type="match status" value="1"/>
</dbReference>
<evidence type="ECO:0000313" key="3">
    <source>
        <dbReference type="EMBL" id="MBC8610986.1"/>
    </source>
</evidence>